<dbReference type="Proteomes" id="UP000304148">
    <property type="component" value="Chromosome"/>
</dbReference>
<organism evidence="1 2">
    <name type="scientific">Paenibacillus alvei</name>
    <name type="common">Bacillus alvei</name>
    <dbReference type="NCBI Taxonomy" id="44250"/>
    <lineage>
        <taxon>Bacteria</taxon>
        <taxon>Bacillati</taxon>
        <taxon>Bacillota</taxon>
        <taxon>Bacilli</taxon>
        <taxon>Bacillales</taxon>
        <taxon>Paenibacillaceae</taxon>
        <taxon>Paenibacillus</taxon>
    </lineage>
</organism>
<dbReference type="Pfam" id="PF05573">
    <property type="entry name" value="NosL"/>
    <property type="match status" value="1"/>
</dbReference>
<dbReference type="PANTHER" id="PTHR41247">
    <property type="entry name" value="HTH-TYPE TRANSCRIPTIONAL REPRESSOR YCNK"/>
    <property type="match status" value="1"/>
</dbReference>
<dbReference type="EMBL" id="LS992241">
    <property type="protein sequence ID" value="SYX87519.1"/>
    <property type="molecule type" value="Genomic_DNA"/>
</dbReference>
<dbReference type="PROSITE" id="PS51257">
    <property type="entry name" value="PROKAR_LIPOPROTEIN"/>
    <property type="match status" value="1"/>
</dbReference>
<dbReference type="RefSeq" id="WP_138189102.1">
    <property type="nucleotide sequence ID" value="NZ_LS992241.1"/>
</dbReference>
<protein>
    <submittedName>
        <fullName evidence="1">Putative lipoprotein involved in nitrous oxide reduction, contains heavy metal-binding domain</fullName>
    </submittedName>
</protein>
<sequence length="152" mass="17138">MTWRFGTVVAAVGLMLATSCGKPSYEPRPINPDIDVCIICNMSVANEDYATEVVLTDGKIMTFDDIGCMMDYIQSYHNADNPIAKSYVYAASNWVELEQAWFAYHQDFWTPMANGVLAFPNKEQAEQYVAQEGKGNVLSFPDLKQHKWDGHQ</sequence>
<keyword evidence="1" id="KW-0449">Lipoprotein</keyword>
<dbReference type="SUPFAM" id="SSF160387">
    <property type="entry name" value="NosL/MerB-like"/>
    <property type="match status" value="1"/>
</dbReference>
<reference evidence="2" key="1">
    <citation type="submission" date="2018-08" db="EMBL/GenBank/DDBJ databases">
        <authorList>
            <person name="Chevrot R."/>
        </authorList>
    </citation>
    <scope>NUCLEOTIDE SEQUENCE [LARGE SCALE GENOMIC DNA]</scope>
</reference>
<evidence type="ECO:0000313" key="2">
    <source>
        <dbReference type="Proteomes" id="UP000304148"/>
    </source>
</evidence>
<accession>A0A383RMB8</accession>
<gene>
    <name evidence="1" type="ORF">PBLR_15949</name>
</gene>
<dbReference type="AlphaFoldDB" id="A0A383RMB8"/>
<dbReference type="PANTHER" id="PTHR41247:SF1">
    <property type="entry name" value="HTH-TYPE TRANSCRIPTIONAL REPRESSOR YCNK"/>
    <property type="match status" value="1"/>
</dbReference>
<dbReference type="InterPro" id="IPR008719">
    <property type="entry name" value="N2O_reductase_NosL"/>
</dbReference>
<proteinExistence type="predicted"/>
<name>A0A383RMB8_PAEAL</name>
<evidence type="ECO:0000313" key="1">
    <source>
        <dbReference type="EMBL" id="SYX87519.1"/>
    </source>
</evidence>